<dbReference type="InterPro" id="IPR001764">
    <property type="entry name" value="Glyco_hydro_3_N"/>
</dbReference>
<dbReference type="InterPro" id="IPR051915">
    <property type="entry name" value="Cellulose_Degrad_GH3"/>
</dbReference>
<dbReference type="PANTHER" id="PTHR30620:SF16">
    <property type="entry name" value="LYSOSOMAL BETA GLUCOSIDASE"/>
    <property type="match status" value="1"/>
</dbReference>
<dbReference type="AlphaFoldDB" id="A0AAQ2USB2"/>
<organism evidence="9 10">
    <name type="scientific">Oenococcus oeni</name>
    <name type="common">Leuconostoc oenos</name>
    <dbReference type="NCBI Taxonomy" id="1247"/>
    <lineage>
        <taxon>Bacteria</taxon>
        <taxon>Bacillati</taxon>
        <taxon>Bacillota</taxon>
        <taxon>Bacilli</taxon>
        <taxon>Lactobacillales</taxon>
        <taxon>Lactobacillaceae</taxon>
        <taxon>Oenococcus</taxon>
    </lineage>
</organism>
<dbReference type="Gene3D" id="3.40.50.1700">
    <property type="entry name" value="Glycoside hydrolase family 3 C-terminal domain"/>
    <property type="match status" value="1"/>
</dbReference>
<dbReference type="Pfam" id="PF14310">
    <property type="entry name" value="Fn3-like"/>
    <property type="match status" value="1"/>
</dbReference>
<dbReference type="SMART" id="SM01217">
    <property type="entry name" value="Fn3_like"/>
    <property type="match status" value="1"/>
</dbReference>
<dbReference type="Gene3D" id="2.60.40.10">
    <property type="entry name" value="Immunoglobulins"/>
    <property type="match status" value="1"/>
</dbReference>
<comment type="similarity">
    <text evidence="2 7">Belongs to the glycosyl hydrolase 3 family.</text>
</comment>
<dbReference type="InterPro" id="IPR019800">
    <property type="entry name" value="Glyco_hydro_3_AS"/>
</dbReference>
<dbReference type="PROSITE" id="PS00775">
    <property type="entry name" value="GLYCOSYL_HYDROL_F3"/>
    <property type="match status" value="1"/>
</dbReference>
<dbReference type="Pfam" id="PF01915">
    <property type="entry name" value="Glyco_hydro_3_C"/>
    <property type="match status" value="1"/>
</dbReference>
<keyword evidence="5 7" id="KW-0378">Hydrolase</keyword>
<sequence length="741" mass="82435">MENSKLKKLLDDMSLEEKIGQMVQLSGEFFNNDDNVVTGPRKKLGISKKQVFLAGSVLNVVGAKKTHQLQEEYLKHSPHKIPLLFMSDIIYGLKTVYPIPLGMGATWNPSLIEKAYQNTAAEAYASGNQVSFAPMVDLVHDARWGRVLESTGEDPYLNSLFAASMVKGFQKDLGKNRGIASCIKHFAAYGAVESGREYNSVDMSERRLKQEYLPSYKAAVDAGVEMVMASFNTLNGIPATGNKWLLKNILREEWGFNGILISDYAAINELVAHGFAESQQQAAKLAVEATVDIDMQSSAYVNELKSLIENGLLNVEKINDAVWRVLLLKNKLGLFEDPYRGANEKIEEKSLLTPKKRQLAREVADKAIVLLKNKDDLLPLNKHSSVALIGPYADEHELLGLWAVHGDRKESVTINQAFSEVIESKHLSVAKGTNILDDRTMLKGFGLSDESIDKMLLTDTQKETEHEKAISAAKKSDVVVMAVGEHTLESGEAGSRTDITLPYQQKQLIHDIANLGKKIVLVLISGRPLVLTDVINDVDAVIEAWFPGTEGGHAIADVVFGDVNPSGRLSMTFPYNVGQEPIYYNELSTGRSVKTSKHSSRFMSRYIDAPVTPLFPFGYGLSYHRAIYSNLNVNKNKFSSDESIKATVDIENNSYYSGIETVQLYIQDMFASVVQPEKNLKAFQQIYLSAHEKRRVTFTINVEMLKFYNTNLDYIAEPGDFKLYIGKNSQDVLETNFTLLG</sequence>
<keyword evidence="4" id="KW-0732">Signal</keyword>
<evidence type="ECO:0000256" key="7">
    <source>
        <dbReference type="RuleBase" id="RU361161"/>
    </source>
</evidence>
<dbReference type="GO" id="GO:0008422">
    <property type="term" value="F:beta-glucosidase activity"/>
    <property type="evidence" value="ECO:0007669"/>
    <property type="project" value="UniProtKB-EC"/>
</dbReference>
<dbReference type="Gene3D" id="3.20.20.300">
    <property type="entry name" value="Glycoside hydrolase, family 3, N-terminal domain"/>
    <property type="match status" value="1"/>
</dbReference>
<dbReference type="RefSeq" id="WP_186414042.1">
    <property type="nucleotide sequence ID" value="NZ_LR031358.1"/>
</dbReference>
<dbReference type="InterPro" id="IPR013783">
    <property type="entry name" value="Ig-like_fold"/>
</dbReference>
<gene>
    <name evidence="9" type="primary">bglX</name>
    <name evidence="9" type="ORF">OENI_1500</name>
</gene>
<dbReference type="InterPro" id="IPR036881">
    <property type="entry name" value="Glyco_hydro_3_C_sf"/>
</dbReference>
<comment type="catalytic activity">
    <reaction evidence="1">
        <text>Hydrolysis of terminal, non-reducing beta-D-glucosyl residues with release of beta-D-glucose.</text>
        <dbReference type="EC" id="3.2.1.21"/>
    </reaction>
</comment>
<dbReference type="SUPFAM" id="SSF51445">
    <property type="entry name" value="(Trans)glycosidases"/>
    <property type="match status" value="1"/>
</dbReference>
<evidence type="ECO:0000256" key="6">
    <source>
        <dbReference type="ARBA" id="ARBA00023295"/>
    </source>
</evidence>
<dbReference type="EC" id="3.2.1.21" evidence="3"/>
<dbReference type="FunFam" id="2.60.40.10:FF:000495">
    <property type="entry name" value="Periplasmic beta-glucosidase"/>
    <property type="match status" value="1"/>
</dbReference>
<keyword evidence="6 7" id="KW-0326">Glycosidase</keyword>
<evidence type="ECO:0000256" key="3">
    <source>
        <dbReference type="ARBA" id="ARBA00012744"/>
    </source>
</evidence>
<dbReference type="GO" id="GO:0009251">
    <property type="term" value="P:glucan catabolic process"/>
    <property type="evidence" value="ECO:0007669"/>
    <property type="project" value="TreeGrafter"/>
</dbReference>
<evidence type="ECO:0000259" key="8">
    <source>
        <dbReference type="SMART" id="SM01217"/>
    </source>
</evidence>
<proteinExistence type="inferred from homology"/>
<dbReference type="PRINTS" id="PR00133">
    <property type="entry name" value="GLHYDRLASE3"/>
</dbReference>
<accession>A0AAQ2USB2</accession>
<dbReference type="InterPro" id="IPR002772">
    <property type="entry name" value="Glyco_hydro_3_C"/>
</dbReference>
<evidence type="ECO:0000256" key="2">
    <source>
        <dbReference type="ARBA" id="ARBA00005336"/>
    </source>
</evidence>
<dbReference type="Pfam" id="PF00933">
    <property type="entry name" value="Glyco_hydro_3"/>
    <property type="match status" value="1"/>
</dbReference>
<evidence type="ECO:0000313" key="10">
    <source>
        <dbReference type="Proteomes" id="UP000294726"/>
    </source>
</evidence>
<dbReference type="InterPro" id="IPR017853">
    <property type="entry name" value="GH"/>
</dbReference>
<dbReference type="NCBIfam" id="NF011678">
    <property type="entry name" value="PRK15098.1"/>
    <property type="match status" value="1"/>
</dbReference>
<dbReference type="SUPFAM" id="SSF52279">
    <property type="entry name" value="Beta-D-glucan exohydrolase, C-terminal domain"/>
    <property type="match status" value="1"/>
</dbReference>
<dbReference type="InterPro" id="IPR026891">
    <property type="entry name" value="Fn3-like"/>
</dbReference>
<name>A0AAQ2USB2_OENOE</name>
<reference evidence="9 10" key="1">
    <citation type="submission" date="2018-08" db="EMBL/GenBank/DDBJ databases">
        <authorList>
            <person name="Lorentzen P. G. S. M."/>
        </authorList>
    </citation>
    <scope>NUCLEOTIDE SEQUENCE [LARGE SCALE GENOMIC DNA]</scope>
    <source>
        <strain evidence="9 10">CRBO_1381</strain>
    </source>
</reference>
<protein>
    <recommendedName>
        <fullName evidence="3">beta-glucosidase</fullName>
        <ecNumber evidence="3">3.2.1.21</ecNumber>
    </recommendedName>
</protein>
<feature type="domain" description="Fibronectin type III-like" evidence="8">
    <location>
        <begin position="660"/>
        <end position="729"/>
    </location>
</feature>
<evidence type="ECO:0000313" key="9">
    <source>
        <dbReference type="EMBL" id="VDB98795.1"/>
    </source>
</evidence>
<dbReference type="PANTHER" id="PTHR30620">
    <property type="entry name" value="PERIPLASMIC BETA-GLUCOSIDASE-RELATED"/>
    <property type="match status" value="1"/>
</dbReference>
<evidence type="ECO:0000256" key="1">
    <source>
        <dbReference type="ARBA" id="ARBA00000448"/>
    </source>
</evidence>
<evidence type="ECO:0000256" key="4">
    <source>
        <dbReference type="ARBA" id="ARBA00022729"/>
    </source>
</evidence>
<evidence type="ECO:0000256" key="5">
    <source>
        <dbReference type="ARBA" id="ARBA00022801"/>
    </source>
</evidence>
<dbReference type="EMBL" id="LR031358">
    <property type="protein sequence ID" value="VDB98795.1"/>
    <property type="molecule type" value="Genomic_DNA"/>
</dbReference>
<dbReference type="InterPro" id="IPR036962">
    <property type="entry name" value="Glyco_hydro_3_N_sf"/>
</dbReference>
<dbReference type="Proteomes" id="UP000294726">
    <property type="component" value="Chromosome"/>
</dbReference>